<keyword evidence="2" id="KW-1185">Reference proteome</keyword>
<proteinExistence type="predicted"/>
<gene>
    <name evidence="1" type="ORF">DLM46_29050</name>
</gene>
<name>A0A370N159_9BURK</name>
<evidence type="ECO:0000313" key="2">
    <source>
        <dbReference type="Proteomes" id="UP000254875"/>
    </source>
</evidence>
<protein>
    <submittedName>
        <fullName evidence="1">Uncharacterized protein</fullName>
    </submittedName>
</protein>
<dbReference type="Proteomes" id="UP000254875">
    <property type="component" value="Unassembled WGS sequence"/>
</dbReference>
<dbReference type="EMBL" id="QHKS01000024">
    <property type="protein sequence ID" value="RDJ99350.1"/>
    <property type="molecule type" value="Genomic_DNA"/>
</dbReference>
<reference evidence="2" key="1">
    <citation type="submission" date="2018-05" db="EMBL/GenBank/DDBJ databases">
        <authorList>
            <person name="Feng T."/>
        </authorList>
    </citation>
    <scope>NUCLEOTIDE SEQUENCE [LARGE SCALE GENOMIC DNA]</scope>
    <source>
        <strain evidence="2">S27</strain>
    </source>
</reference>
<sequence>MGVVSAVTLGLYRVEGGGTVGMLSVRWENLGNEVVPQLHAYYDSWSVLASFSDVLARLSELAGAPCSPDTFCQILLDCGFVNRAERGLADDIRLSPQEDPVQGKGA</sequence>
<dbReference type="AlphaFoldDB" id="A0A370N159"/>
<comment type="caution">
    <text evidence="1">The sequence shown here is derived from an EMBL/GenBank/DDBJ whole genome shotgun (WGS) entry which is preliminary data.</text>
</comment>
<evidence type="ECO:0000313" key="1">
    <source>
        <dbReference type="EMBL" id="RDJ99350.1"/>
    </source>
</evidence>
<dbReference type="OrthoDB" id="9009093at2"/>
<organism evidence="1 2">
    <name type="scientific">Paraburkholderia lacunae</name>
    <dbReference type="NCBI Taxonomy" id="2211104"/>
    <lineage>
        <taxon>Bacteria</taxon>
        <taxon>Pseudomonadati</taxon>
        <taxon>Pseudomonadota</taxon>
        <taxon>Betaproteobacteria</taxon>
        <taxon>Burkholderiales</taxon>
        <taxon>Burkholderiaceae</taxon>
        <taxon>Paraburkholderia</taxon>
    </lineage>
</organism>
<accession>A0A370N159</accession>